<gene>
    <name evidence="2" type="ORF">QO006_001106</name>
</gene>
<dbReference type="RefSeq" id="WP_307464761.1">
    <property type="nucleotide sequence ID" value="NZ_JAURUR010000002.1"/>
</dbReference>
<proteinExistence type="predicted"/>
<dbReference type="InterPro" id="IPR007295">
    <property type="entry name" value="DUF402"/>
</dbReference>
<dbReference type="SUPFAM" id="SSF159234">
    <property type="entry name" value="FomD-like"/>
    <property type="match status" value="1"/>
</dbReference>
<comment type="caution">
    <text evidence="2">The sequence shown here is derived from an EMBL/GenBank/DDBJ whole genome shotgun (WGS) entry which is preliminary data.</text>
</comment>
<feature type="domain" description="DUF402" evidence="1">
    <location>
        <begin position="23"/>
        <end position="153"/>
    </location>
</feature>
<dbReference type="Gene3D" id="2.40.380.10">
    <property type="entry name" value="FomD-like"/>
    <property type="match status" value="1"/>
</dbReference>
<dbReference type="Pfam" id="PF04167">
    <property type="entry name" value="DUF402"/>
    <property type="match status" value="1"/>
</dbReference>
<evidence type="ECO:0000259" key="1">
    <source>
        <dbReference type="Pfam" id="PF04167"/>
    </source>
</evidence>
<dbReference type="Proteomes" id="UP001232163">
    <property type="component" value="Unassembled WGS sequence"/>
</dbReference>
<evidence type="ECO:0000313" key="2">
    <source>
        <dbReference type="EMBL" id="MDP9763689.1"/>
    </source>
</evidence>
<keyword evidence="3" id="KW-1185">Reference proteome</keyword>
<accession>A0ABT9MB02</accession>
<evidence type="ECO:0000313" key="3">
    <source>
        <dbReference type="Proteomes" id="UP001232163"/>
    </source>
</evidence>
<sequence length="190" mass="21650">MTPTRAPAQAHPVKVERHDTAGMQHHTNTGVREVHTYRQTPHGLFVARDFVDHPRVRHWQAHLLPALHLVVCLYDFHVQREHDYYLDIAHVHQDGEVWTVQDHYLDIVIHDGRTAELLDEDELHAACAAGFISDEDVYQAQLRALVALDGLHHARYRLPVWLAGQGVQLDWLPAPRQVAPAQAAPQRLTA</sequence>
<dbReference type="InterPro" id="IPR035930">
    <property type="entry name" value="FomD-like_sf"/>
</dbReference>
<name>A0ABT9MB02_9DEIO</name>
<reference evidence="2 3" key="1">
    <citation type="submission" date="2023-07" db="EMBL/GenBank/DDBJ databases">
        <title>Genomic Encyclopedia of Type Strains, Phase IV (KMG-IV): sequencing the most valuable type-strain genomes for metagenomic binning, comparative biology and taxonomic classification.</title>
        <authorList>
            <person name="Goeker M."/>
        </authorList>
    </citation>
    <scope>NUCLEOTIDE SEQUENCE [LARGE SCALE GENOMIC DNA]</scope>
    <source>
        <strain evidence="2 3">NIO-1023</strain>
    </source>
</reference>
<dbReference type="EMBL" id="JAURUR010000002">
    <property type="protein sequence ID" value="MDP9763689.1"/>
    <property type="molecule type" value="Genomic_DNA"/>
</dbReference>
<protein>
    <submittedName>
        <fullName evidence="2">RNA-binding protein associated with RNAse of E/G family</fullName>
    </submittedName>
</protein>
<organism evidence="2 3">
    <name type="scientific">Deinococcus enclensis</name>
    <dbReference type="NCBI Taxonomy" id="1049582"/>
    <lineage>
        <taxon>Bacteria</taxon>
        <taxon>Thermotogati</taxon>
        <taxon>Deinococcota</taxon>
        <taxon>Deinococci</taxon>
        <taxon>Deinococcales</taxon>
        <taxon>Deinococcaceae</taxon>
        <taxon>Deinococcus</taxon>
    </lineage>
</organism>